<keyword evidence="6 14" id="KW-0812">Transmembrane</keyword>
<feature type="transmembrane region" description="Helical" evidence="14">
    <location>
        <begin position="214"/>
        <end position="233"/>
    </location>
</feature>
<name>A0A5J4YV74_PORPP</name>
<feature type="compositionally biased region" description="Basic and acidic residues" evidence="13">
    <location>
        <begin position="114"/>
        <end position="123"/>
    </location>
</feature>
<reference evidence="17" key="1">
    <citation type="journal article" date="2019" name="Nat. Commun.">
        <title>Expansion of phycobilisome linker gene families in mesophilic red algae.</title>
        <authorList>
            <person name="Lee J."/>
            <person name="Kim D."/>
            <person name="Bhattacharya D."/>
            <person name="Yoon H.S."/>
        </authorList>
    </citation>
    <scope>NUCLEOTIDE SEQUENCE [LARGE SCALE GENOMIC DNA]</scope>
    <source>
        <strain evidence="17">CCMP 1328</strain>
    </source>
</reference>
<evidence type="ECO:0000256" key="12">
    <source>
        <dbReference type="ARBA" id="ARBA00023315"/>
    </source>
</evidence>
<dbReference type="Pfam" id="PF01553">
    <property type="entry name" value="Acyltransferase"/>
    <property type="match status" value="1"/>
</dbReference>
<evidence type="ECO:0000256" key="2">
    <source>
        <dbReference type="ARBA" id="ARBA00005189"/>
    </source>
</evidence>
<evidence type="ECO:0000256" key="10">
    <source>
        <dbReference type="ARBA" id="ARBA00023209"/>
    </source>
</evidence>
<evidence type="ECO:0000256" key="6">
    <source>
        <dbReference type="ARBA" id="ARBA00022692"/>
    </source>
</evidence>
<evidence type="ECO:0000256" key="3">
    <source>
        <dbReference type="ARBA" id="ARBA00008655"/>
    </source>
</evidence>
<proteinExistence type="inferred from homology"/>
<feature type="compositionally biased region" description="Basic and acidic residues" evidence="13">
    <location>
        <begin position="575"/>
        <end position="593"/>
    </location>
</feature>
<dbReference type="CDD" id="cd07991">
    <property type="entry name" value="LPLAT_LPCAT1-like"/>
    <property type="match status" value="1"/>
</dbReference>
<keyword evidence="7 14" id="KW-1133">Transmembrane helix</keyword>
<dbReference type="OrthoDB" id="10051137at2759"/>
<evidence type="ECO:0000256" key="8">
    <source>
        <dbReference type="ARBA" id="ARBA00023098"/>
    </source>
</evidence>
<dbReference type="GO" id="GO:0005783">
    <property type="term" value="C:endoplasmic reticulum"/>
    <property type="evidence" value="ECO:0007669"/>
    <property type="project" value="TreeGrafter"/>
</dbReference>
<dbReference type="GO" id="GO:0004366">
    <property type="term" value="F:glycerol-3-phosphate O-acyltransferase activity"/>
    <property type="evidence" value="ECO:0007669"/>
    <property type="project" value="TreeGrafter"/>
</dbReference>
<dbReference type="PANTHER" id="PTHR23063">
    <property type="entry name" value="PHOSPHOLIPID ACYLTRANSFERASE"/>
    <property type="match status" value="1"/>
</dbReference>
<accession>A0A5J4YV74</accession>
<feature type="region of interest" description="Disordered" evidence="13">
    <location>
        <begin position="90"/>
        <end position="137"/>
    </location>
</feature>
<dbReference type="GO" id="GO:0019432">
    <property type="term" value="P:triglyceride biosynthetic process"/>
    <property type="evidence" value="ECO:0007669"/>
    <property type="project" value="TreeGrafter"/>
</dbReference>
<evidence type="ECO:0000259" key="15">
    <source>
        <dbReference type="SMART" id="SM00563"/>
    </source>
</evidence>
<dbReference type="SUPFAM" id="SSF69593">
    <property type="entry name" value="Glycerol-3-phosphate (1)-acyltransferase"/>
    <property type="match status" value="1"/>
</dbReference>
<evidence type="ECO:0000256" key="4">
    <source>
        <dbReference type="ARBA" id="ARBA00022516"/>
    </source>
</evidence>
<keyword evidence="4" id="KW-0444">Lipid biosynthesis</keyword>
<keyword evidence="17" id="KW-1185">Reference proteome</keyword>
<dbReference type="GO" id="GO:0016020">
    <property type="term" value="C:membrane"/>
    <property type="evidence" value="ECO:0007669"/>
    <property type="project" value="UniProtKB-SubCell"/>
</dbReference>
<keyword evidence="5 16" id="KW-0808">Transferase</keyword>
<evidence type="ECO:0000256" key="9">
    <source>
        <dbReference type="ARBA" id="ARBA00023136"/>
    </source>
</evidence>
<feature type="transmembrane region" description="Helical" evidence="14">
    <location>
        <begin position="276"/>
        <end position="294"/>
    </location>
</feature>
<sequence>MRAAGGVARSRGLRARRTRHGGMWEFRTVYVVRRMYIGLLERMAEVVYGKEAIRAAESPRNVNGDSRLRRINSELEFGVREWKTHVFPTDGDDIGDFSPQAHAGRTARPGNGHSFDEDVGEARTRRHARDGAAAQSHPELDEYRATLALSRSASFAHGSTDIPAAPGTRRVFTDMMKIAVDAVESVSADSMIRCFSSEPPEPWNFLSRNAPQMGVPWFLLPIWLCGVWFRYCVLLPVRVFVLIVGTFSFCAAFFLVSTPCGMLITPSFRKSMQQTLLCYFASVFVASWGGYIRYHGERPQVRANQVYVANHTSLVDVFILIKDYPFSCIGQRHGGLAGALQDLLISVQSHVWFDREQGRDRRKVHALVKAHVSSPDNEPMLIFPEGTCVNNEYCIMFKKGAFELGVDVYPVAIRYDKRFADAYWNSSQTSFARHLLDLMTSWAVVADVWYLPPQRIRAGESASQFAARVKSQICGRAGLTGINIDGFIKRHRISPKFLEERQRTFAEVLKQRVGPSLKANARDRDASVGRANGVERSPSILETDGAYSHPASNRHAVEHGSISSLQLRRSAQGREAMDKADTPSMTVHRDEEHANSAKWWRRRSVFLLSIFSSSFLLCVGLLVLLPAARHVVGGPWTGG</sequence>
<dbReference type="SMART" id="SM00563">
    <property type="entry name" value="PlsC"/>
    <property type="match status" value="1"/>
</dbReference>
<keyword evidence="9 14" id="KW-0472">Membrane</keyword>
<comment type="caution">
    <text evidence="16">The sequence shown here is derived from an EMBL/GenBank/DDBJ whole genome shotgun (WGS) entry which is preliminary data.</text>
</comment>
<keyword evidence="8" id="KW-0443">Lipid metabolism</keyword>
<feature type="region of interest" description="Disordered" evidence="13">
    <location>
        <begin position="519"/>
        <end position="593"/>
    </location>
</feature>
<evidence type="ECO:0000256" key="1">
    <source>
        <dbReference type="ARBA" id="ARBA00004370"/>
    </source>
</evidence>
<protein>
    <submittedName>
        <fullName evidence="16">Glycerol-3-phosphate acyltransferase 3</fullName>
    </submittedName>
</protein>
<evidence type="ECO:0000256" key="13">
    <source>
        <dbReference type="SAM" id="MobiDB-lite"/>
    </source>
</evidence>
<dbReference type="AlphaFoldDB" id="A0A5J4YV74"/>
<keyword evidence="12 16" id="KW-0012">Acyltransferase</keyword>
<evidence type="ECO:0000256" key="11">
    <source>
        <dbReference type="ARBA" id="ARBA00023264"/>
    </source>
</evidence>
<keyword evidence="11" id="KW-1208">Phospholipid metabolism</keyword>
<dbReference type="PANTHER" id="PTHR23063:SF2">
    <property type="entry name" value="GLYCEROL-3-PHOSPHATE ACYLTRANSFERASE 4, ISOFORM D-RELATED"/>
    <property type="match status" value="1"/>
</dbReference>
<comment type="pathway">
    <text evidence="2">Lipid metabolism.</text>
</comment>
<evidence type="ECO:0000256" key="7">
    <source>
        <dbReference type="ARBA" id="ARBA00022989"/>
    </source>
</evidence>
<keyword evidence="10" id="KW-0594">Phospholipid biosynthesis</keyword>
<feature type="transmembrane region" description="Helical" evidence="14">
    <location>
        <begin position="240"/>
        <end position="264"/>
    </location>
</feature>
<dbReference type="Proteomes" id="UP000324585">
    <property type="component" value="Unassembled WGS sequence"/>
</dbReference>
<comment type="similarity">
    <text evidence="3">Belongs to the 1-acyl-sn-glycerol-3-phosphate acyltransferase family.</text>
</comment>
<evidence type="ECO:0000313" key="17">
    <source>
        <dbReference type="Proteomes" id="UP000324585"/>
    </source>
</evidence>
<dbReference type="InterPro" id="IPR002123">
    <property type="entry name" value="Plipid/glycerol_acylTrfase"/>
</dbReference>
<comment type="subcellular location">
    <subcellularLocation>
        <location evidence="1">Membrane</location>
    </subcellularLocation>
</comment>
<organism evidence="16 17">
    <name type="scientific">Porphyridium purpureum</name>
    <name type="common">Red alga</name>
    <name type="synonym">Porphyridium cruentum</name>
    <dbReference type="NCBI Taxonomy" id="35688"/>
    <lineage>
        <taxon>Eukaryota</taxon>
        <taxon>Rhodophyta</taxon>
        <taxon>Bangiophyceae</taxon>
        <taxon>Porphyridiales</taxon>
        <taxon>Porphyridiaceae</taxon>
        <taxon>Porphyridium</taxon>
    </lineage>
</organism>
<dbReference type="EMBL" id="VRMN01000005">
    <property type="protein sequence ID" value="KAA8494297.1"/>
    <property type="molecule type" value="Genomic_DNA"/>
</dbReference>
<evidence type="ECO:0000256" key="5">
    <source>
        <dbReference type="ARBA" id="ARBA00022679"/>
    </source>
</evidence>
<dbReference type="GO" id="GO:0008654">
    <property type="term" value="P:phospholipid biosynthetic process"/>
    <property type="evidence" value="ECO:0007669"/>
    <property type="project" value="UniProtKB-KW"/>
</dbReference>
<feature type="transmembrane region" description="Helical" evidence="14">
    <location>
        <begin position="605"/>
        <end position="628"/>
    </location>
</feature>
<evidence type="ECO:0000256" key="14">
    <source>
        <dbReference type="SAM" id="Phobius"/>
    </source>
</evidence>
<evidence type="ECO:0000313" key="16">
    <source>
        <dbReference type="EMBL" id="KAA8494297.1"/>
    </source>
</evidence>
<gene>
    <name evidence="16" type="ORF">FVE85_4272</name>
</gene>
<dbReference type="InterPro" id="IPR045252">
    <property type="entry name" value="LPCAT1-like"/>
</dbReference>
<feature type="domain" description="Phospholipid/glycerol acyltransferase" evidence="15">
    <location>
        <begin position="305"/>
        <end position="416"/>
    </location>
</feature>